<evidence type="ECO:0000313" key="3">
    <source>
        <dbReference type="Proteomes" id="UP000606194"/>
    </source>
</evidence>
<proteinExistence type="predicted"/>
<comment type="caution">
    <text evidence="2">The sequence shown here is derived from an EMBL/GenBank/DDBJ whole genome shotgun (WGS) entry which is preliminary data.</text>
</comment>
<dbReference type="EMBL" id="BMTL01000032">
    <property type="protein sequence ID" value="GGS15688.1"/>
    <property type="molecule type" value="Genomic_DNA"/>
</dbReference>
<sequence>MQALGGDLRQRAAALAAAHHGECHRGDHDGERDDQEQEHNHRWVSTLGVLGADVCGSDRAMRVRQLGSQAADVQDVPGEVTGDAQAGQA</sequence>
<accession>A0A918G2J8</accession>
<reference evidence="2" key="2">
    <citation type="submission" date="2020-09" db="EMBL/GenBank/DDBJ databases">
        <authorList>
            <person name="Sun Q."/>
            <person name="Ohkuma M."/>
        </authorList>
    </citation>
    <scope>NUCLEOTIDE SEQUENCE</scope>
    <source>
        <strain evidence="2">JCM 4386</strain>
    </source>
</reference>
<organism evidence="2 3">
    <name type="scientific">Streptomyces humidus</name>
    <dbReference type="NCBI Taxonomy" id="52259"/>
    <lineage>
        <taxon>Bacteria</taxon>
        <taxon>Bacillati</taxon>
        <taxon>Actinomycetota</taxon>
        <taxon>Actinomycetes</taxon>
        <taxon>Kitasatosporales</taxon>
        <taxon>Streptomycetaceae</taxon>
        <taxon>Streptomyces</taxon>
    </lineage>
</organism>
<gene>
    <name evidence="2" type="ORF">GCM10010269_63570</name>
</gene>
<feature type="region of interest" description="Disordered" evidence="1">
    <location>
        <begin position="1"/>
        <end position="41"/>
    </location>
</feature>
<dbReference type="AlphaFoldDB" id="A0A918G2J8"/>
<feature type="region of interest" description="Disordered" evidence="1">
    <location>
        <begin position="67"/>
        <end position="89"/>
    </location>
</feature>
<evidence type="ECO:0000256" key="1">
    <source>
        <dbReference type="SAM" id="MobiDB-lite"/>
    </source>
</evidence>
<reference evidence="2" key="1">
    <citation type="journal article" date="2014" name="Int. J. Syst. Evol. Microbiol.">
        <title>Complete genome sequence of Corynebacterium casei LMG S-19264T (=DSM 44701T), isolated from a smear-ripened cheese.</title>
        <authorList>
            <consortium name="US DOE Joint Genome Institute (JGI-PGF)"/>
            <person name="Walter F."/>
            <person name="Albersmeier A."/>
            <person name="Kalinowski J."/>
            <person name="Ruckert C."/>
        </authorList>
    </citation>
    <scope>NUCLEOTIDE SEQUENCE</scope>
    <source>
        <strain evidence="2">JCM 4386</strain>
    </source>
</reference>
<evidence type="ECO:0000313" key="2">
    <source>
        <dbReference type="EMBL" id="GGS15688.1"/>
    </source>
</evidence>
<name>A0A918G2J8_9ACTN</name>
<protein>
    <submittedName>
        <fullName evidence="2">Uncharacterized protein</fullName>
    </submittedName>
</protein>
<dbReference type="Proteomes" id="UP000606194">
    <property type="component" value="Unassembled WGS sequence"/>
</dbReference>
<keyword evidence="3" id="KW-1185">Reference proteome</keyword>
<feature type="compositionally biased region" description="Low complexity" evidence="1">
    <location>
        <begin position="1"/>
        <end position="18"/>
    </location>
</feature>
<feature type="compositionally biased region" description="Basic and acidic residues" evidence="1">
    <location>
        <begin position="19"/>
        <end position="41"/>
    </location>
</feature>